<evidence type="ECO:0000313" key="3">
    <source>
        <dbReference type="Proteomes" id="UP000256964"/>
    </source>
</evidence>
<dbReference type="OrthoDB" id="2755229at2759"/>
<name>A0A371DJP4_9APHY</name>
<dbReference type="Proteomes" id="UP000256964">
    <property type="component" value="Unassembled WGS sequence"/>
</dbReference>
<proteinExistence type="predicted"/>
<evidence type="ECO:0000256" key="1">
    <source>
        <dbReference type="SAM" id="MobiDB-lite"/>
    </source>
</evidence>
<evidence type="ECO:0000313" key="2">
    <source>
        <dbReference type="EMBL" id="RDX52753.1"/>
    </source>
</evidence>
<feature type="region of interest" description="Disordered" evidence="1">
    <location>
        <begin position="370"/>
        <end position="409"/>
    </location>
</feature>
<dbReference type="STRING" id="139420.A0A371DJP4"/>
<sequence>NPHLWLTQREPRPEPPIEGHEAFTPGPFPYVHINFYRHLGNLHEAQRKMIEKNLGRWLAIIPHGGGRAVNAHAPELCAAIEEILWAFRFSGYSGESIKVSVMPADPRSKAGPNGTNDFAPPWSFFVDCIHDEKGLLREFLLSQQHFAFDRSRSFSVHSLDPGQPRSWKTVLLVSPLIAPPGASHSNVIATRAAIRADIIAKLVANDSYRVLIAQFAANHIGHTGDRDQIFQTVTDTYHLELTTVDSGEGGPPSTAFVLLARPITETRWELEALKHAIIVALCGSKSSRDDDHFYVGTKKIRVVDDAQLHPPFFVDCKLCKSEIHRTPDCPLPKSRGWRGVQPKDLGYPTEVEKPKTVVPPRALLEGVFDRLAQTGGGQRGNGRGRGRGGEKRGRGRGGQNTGGRNTSRR</sequence>
<dbReference type="EMBL" id="KZ857389">
    <property type="protein sequence ID" value="RDX52753.1"/>
    <property type="molecule type" value="Genomic_DNA"/>
</dbReference>
<feature type="non-terminal residue" evidence="2">
    <location>
        <position position="1"/>
    </location>
</feature>
<feature type="region of interest" description="Disordered" evidence="1">
    <location>
        <begin position="331"/>
        <end position="351"/>
    </location>
</feature>
<accession>A0A371DJP4</accession>
<reference evidence="2 3" key="1">
    <citation type="journal article" date="2018" name="Biotechnol. Biofuels">
        <title>Integrative visual omics of the white-rot fungus Polyporus brumalis exposes the biotechnological potential of its oxidative enzymes for delignifying raw plant biomass.</title>
        <authorList>
            <person name="Miyauchi S."/>
            <person name="Rancon A."/>
            <person name="Drula E."/>
            <person name="Hage H."/>
            <person name="Chaduli D."/>
            <person name="Favel A."/>
            <person name="Grisel S."/>
            <person name="Henrissat B."/>
            <person name="Herpoel-Gimbert I."/>
            <person name="Ruiz-Duenas F.J."/>
            <person name="Chevret D."/>
            <person name="Hainaut M."/>
            <person name="Lin J."/>
            <person name="Wang M."/>
            <person name="Pangilinan J."/>
            <person name="Lipzen A."/>
            <person name="Lesage-Meessen L."/>
            <person name="Navarro D."/>
            <person name="Riley R."/>
            <person name="Grigoriev I.V."/>
            <person name="Zhou S."/>
            <person name="Raouche S."/>
            <person name="Rosso M.N."/>
        </authorList>
    </citation>
    <scope>NUCLEOTIDE SEQUENCE [LARGE SCALE GENOMIC DNA]</scope>
    <source>
        <strain evidence="2 3">BRFM 1820</strain>
    </source>
</reference>
<feature type="compositionally biased region" description="Gly residues" evidence="1">
    <location>
        <begin position="374"/>
        <end position="383"/>
    </location>
</feature>
<protein>
    <submittedName>
        <fullName evidence="2">Uncharacterized protein</fullName>
    </submittedName>
</protein>
<gene>
    <name evidence="2" type="ORF">OH76DRAFT_1344559</name>
</gene>
<keyword evidence="3" id="KW-1185">Reference proteome</keyword>
<dbReference type="AlphaFoldDB" id="A0A371DJP4"/>
<organism evidence="2 3">
    <name type="scientific">Lentinus brumalis</name>
    <dbReference type="NCBI Taxonomy" id="2498619"/>
    <lineage>
        <taxon>Eukaryota</taxon>
        <taxon>Fungi</taxon>
        <taxon>Dikarya</taxon>
        <taxon>Basidiomycota</taxon>
        <taxon>Agaricomycotina</taxon>
        <taxon>Agaricomycetes</taxon>
        <taxon>Polyporales</taxon>
        <taxon>Polyporaceae</taxon>
        <taxon>Lentinus</taxon>
    </lineage>
</organism>